<dbReference type="GO" id="GO:0080120">
    <property type="term" value="P:CAAX-box protein maturation"/>
    <property type="evidence" value="ECO:0007669"/>
    <property type="project" value="UniProtKB-ARBA"/>
</dbReference>
<feature type="transmembrane region" description="Helical" evidence="1">
    <location>
        <begin position="214"/>
        <end position="233"/>
    </location>
</feature>
<dbReference type="PANTHER" id="PTHR36435:SF1">
    <property type="entry name" value="CAAX AMINO TERMINAL PROTEASE FAMILY PROTEIN"/>
    <property type="match status" value="1"/>
</dbReference>
<feature type="domain" description="CAAX prenyl protease 2/Lysostaphin resistance protein A-like" evidence="2">
    <location>
        <begin position="118"/>
        <end position="226"/>
    </location>
</feature>
<feature type="transmembrane region" description="Helical" evidence="1">
    <location>
        <begin position="191"/>
        <end position="207"/>
    </location>
</feature>
<proteinExistence type="predicted"/>
<keyword evidence="1" id="KW-1133">Transmembrane helix</keyword>
<evidence type="ECO:0000259" key="2">
    <source>
        <dbReference type="Pfam" id="PF02517"/>
    </source>
</evidence>
<dbReference type="Pfam" id="PF02517">
    <property type="entry name" value="Rce1-like"/>
    <property type="match status" value="1"/>
</dbReference>
<feature type="transmembrane region" description="Helical" evidence="1">
    <location>
        <begin position="12"/>
        <end position="37"/>
    </location>
</feature>
<dbReference type="EMBL" id="CADCVD010000148">
    <property type="protein sequence ID" value="CAA9455368.1"/>
    <property type="molecule type" value="Genomic_DNA"/>
</dbReference>
<dbReference type="PANTHER" id="PTHR36435">
    <property type="entry name" value="SLR1288 PROTEIN"/>
    <property type="match status" value="1"/>
</dbReference>
<keyword evidence="1" id="KW-0472">Membrane</keyword>
<dbReference type="InterPro" id="IPR052710">
    <property type="entry name" value="CAAX_protease"/>
</dbReference>
<dbReference type="GO" id="GO:0004175">
    <property type="term" value="F:endopeptidase activity"/>
    <property type="evidence" value="ECO:0007669"/>
    <property type="project" value="UniProtKB-ARBA"/>
</dbReference>
<gene>
    <name evidence="3" type="ORF">AVDCRST_MAG37-2896</name>
</gene>
<evidence type="ECO:0000256" key="1">
    <source>
        <dbReference type="SAM" id="Phobius"/>
    </source>
</evidence>
<organism evidence="3">
    <name type="scientific">uncultured Rubrobacteraceae bacterium</name>
    <dbReference type="NCBI Taxonomy" id="349277"/>
    <lineage>
        <taxon>Bacteria</taxon>
        <taxon>Bacillati</taxon>
        <taxon>Actinomycetota</taxon>
        <taxon>Rubrobacteria</taxon>
        <taxon>Rubrobacterales</taxon>
        <taxon>Rubrobacteraceae</taxon>
        <taxon>environmental samples</taxon>
    </lineage>
</organism>
<sequence>MPERSAESLLLVVLQDVVLVVLAVGVFWIGVSVARGLGRPARYSLAPLGLSKPGGGYLVGAGVGLLFGLGALVVSLALSPLSAYVLQQLGYSTESNIQGPLMEGLSAWIGESPATAIPLIVAVVVLFGPAVEEFFFRGAIFGGLYRLGLLFSRASGDKAGKGNIGIGEKVSFAISALLSSALFALAHLEPALLAVLFVLAIALCALYRRTGSLLPCFVAHATFNLFPVLLIILNGLGALPALP</sequence>
<dbReference type="InterPro" id="IPR003675">
    <property type="entry name" value="Rce1/LyrA-like_dom"/>
</dbReference>
<evidence type="ECO:0000313" key="3">
    <source>
        <dbReference type="EMBL" id="CAA9455368.1"/>
    </source>
</evidence>
<reference evidence="3" key="1">
    <citation type="submission" date="2020-02" db="EMBL/GenBank/DDBJ databases">
        <authorList>
            <person name="Meier V. D."/>
        </authorList>
    </citation>
    <scope>NUCLEOTIDE SEQUENCE</scope>
    <source>
        <strain evidence="3">AVDCRST_MAG37</strain>
    </source>
</reference>
<name>A0A6J4R4I6_9ACTN</name>
<keyword evidence="1" id="KW-0812">Transmembrane</keyword>
<feature type="transmembrane region" description="Helical" evidence="1">
    <location>
        <begin position="57"/>
        <end position="86"/>
    </location>
</feature>
<protein>
    <recommendedName>
        <fullName evidence="2">CAAX prenyl protease 2/Lysostaphin resistance protein A-like domain-containing protein</fullName>
    </recommendedName>
</protein>
<dbReference type="AlphaFoldDB" id="A0A6J4R4I6"/>
<accession>A0A6J4R4I6</accession>